<reference evidence="3" key="1">
    <citation type="submission" date="2015-07" db="EMBL/GenBank/DDBJ databases">
        <title>Fjat-14235 jcm11544.</title>
        <authorList>
            <person name="Liu B."/>
            <person name="Wang J."/>
            <person name="Zhu Y."/>
            <person name="Liu G."/>
            <person name="Chen Q."/>
            <person name="Chen Z."/>
            <person name="Lan J."/>
            <person name="Che J."/>
            <person name="Ge C."/>
            <person name="Shi H."/>
            <person name="Pan Z."/>
            <person name="Liu X."/>
        </authorList>
    </citation>
    <scope>NUCLEOTIDE SEQUENCE [LARGE SCALE GENOMIC DNA]</scope>
    <source>
        <strain evidence="3">JCM 11544</strain>
    </source>
</reference>
<gene>
    <name evidence="2" type="ORF">AF331_03110</name>
</gene>
<evidence type="ECO:0000313" key="2">
    <source>
        <dbReference type="EMBL" id="KON91522.1"/>
    </source>
</evidence>
<dbReference type="InterPro" id="IPR004843">
    <property type="entry name" value="Calcineurin-like_PHP"/>
</dbReference>
<dbReference type="AlphaFoldDB" id="A0A0M0GPV1"/>
<sequence>MWIISILLIVGVALIVYMVKEAFADRVRELTFRFPSYPVDAPSLKIFFLSDIHKRRISENIIHAVQDKADVVVIVGDLTEGGVPLSRVGQNLDALSSIGPIFFVWGNNDYEVDPDRLKALFQKKGVREIVNDTAGYGAVTFIGVDDGTLERADLPHAMRGTDPDRCQILLSHDPSLSAELTASDGVDLMLSGHTHGGQIRLFGWGLYPKSGVDRLQAVTRVTSAGYGTSLLPLRLGAKAETHIITIGHGSGKE</sequence>
<evidence type="ECO:0000313" key="3">
    <source>
        <dbReference type="Proteomes" id="UP000037405"/>
    </source>
</evidence>
<organism evidence="2 3">
    <name type="scientific">Rossellomorea marisflavi</name>
    <dbReference type="NCBI Taxonomy" id="189381"/>
    <lineage>
        <taxon>Bacteria</taxon>
        <taxon>Bacillati</taxon>
        <taxon>Bacillota</taxon>
        <taxon>Bacilli</taxon>
        <taxon>Bacillales</taxon>
        <taxon>Bacillaceae</taxon>
        <taxon>Rossellomorea</taxon>
    </lineage>
</organism>
<dbReference type="InterPro" id="IPR029052">
    <property type="entry name" value="Metallo-depent_PP-like"/>
</dbReference>
<evidence type="ECO:0000259" key="1">
    <source>
        <dbReference type="Pfam" id="PF00149"/>
    </source>
</evidence>
<keyword evidence="3" id="KW-1185">Reference proteome</keyword>
<dbReference type="GO" id="GO:0016020">
    <property type="term" value="C:membrane"/>
    <property type="evidence" value="ECO:0007669"/>
    <property type="project" value="GOC"/>
</dbReference>
<dbReference type="SUPFAM" id="SSF56300">
    <property type="entry name" value="Metallo-dependent phosphatases"/>
    <property type="match status" value="1"/>
</dbReference>
<dbReference type="RefSeq" id="WP_053426712.1">
    <property type="nucleotide sequence ID" value="NZ_LGUE01000001.1"/>
</dbReference>
<feature type="domain" description="Calcineurin-like phosphoesterase" evidence="1">
    <location>
        <begin position="44"/>
        <end position="196"/>
    </location>
</feature>
<dbReference type="Proteomes" id="UP000037405">
    <property type="component" value="Unassembled WGS sequence"/>
</dbReference>
<protein>
    <recommendedName>
        <fullName evidence="1">Calcineurin-like phosphoesterase domain-containing protein</fullName>
    </recommendedName>
</protein>
<dbReference type="Gene3D" id="3.60.21.10">
    <property type="match status" value="1"/>
</dbReference>
<dbReference type="PATRIC" id="fig|189381.12.peg.714"/>
<dbReference type="InterPro" id="IPR051158">
    <property type="entry name" value="Metallophosphoesterase_sf"/>
</dbReference>
<dbReference type="STRING" id="189381.GCA_900166615_03683"/>
<dbReference type="PANTHER" id="PTHR31302:SF32">
    <property type="entry name" value="PHOSPHOESTERASE"/>
    <property type="match status" value="1"/>
</dbReference>
<dbReference type="PANTHER" id="PTHR31302">
    <property type="entry name" value="TRANSMEMBRANE PROTEIN WITH METALLOPHOSPHOESTERASE DOMAIN-RELATED"/>
    <property type="match status" value="1"/>
</dbReference>
<accession>A0A0M0GPV1</accession>
<dbReference type="EMBL" id="LGUE01000001">
    <property type="protein sequence ID" value="KON91522.1"/>
    <property type="molecule type" value="Genomic_DNA"/>
</dbReference>
<comment type="caution">
    <text evidence="2">The sequence shown here is derived from an EMBL/GenBank/DDBJ whole genome shotgun (WGS) entry which is preliminary data.</text>
</comment>
<proteinExistence type="predicted"/>
<dbReference type="OrthoDB" id="9780884at2"/>
<dbReference type="GO" id="GO:0008758">
    <property type="term" value="F:UDP-2,3-diacylglucosamine hydrolase activity"/>
    <property type="evidence" value="ECO:0007669"/>
    <property type="project" value="TreeGrafter"/>
</dbReference>
<dbReference type="Pfam" id="PF00149">
    <property type="entry name" value="Metallophos"/>
    <property type="match status" value="1"/>
</dbReference>
<dbReference type="GO" id="GO:0009245">
    <property type="term" value="P:lipid A biosynthetic process"/>
    <property type="evidence" value="ECO:0007669"/>
    <property type="project" value="TreeGrafter"/>
</dbReference>
<name>A0A0M0GPV1_9BACI</name>